<evidence type="ECO:0000256" key="8">
    <source>
        <dbReference type="ARBA" id="ARBA00023136"/>
    </source>
</evidence>
<evidence type="ECO:0000256" key="5">
    <source>
        <dbReference type="ARBA" id="ARBA00022679"/>
    </source>
</evidence>
<dbReference type="InterPro" id="IPR050351">
    <property type="entry name" value="BphY/WalK/GraS-like"/>
</dbReference>
<dbReference type="FunFam" id="1.10.287.130:FF:000001">
    <property type="entry name" value="Two-component sensor histidine kinase"/>
    <property type="match status" value="1"/>
</dbReference>
<keyword evidence="9" id="KW-1133">Transmembrane helix</keyword>
<feature type="transmembrane region" description="Helical" evidence="9">
    <location>
        <begin position="187"/>
        <end position="209"/>
    </location>
</feature>
<dbReference type="SMART" id="SM00304">
    <property type="entry name" value="HAMP"/>
    <property type="match status" value="1"/>
</dbReference>
<keyword evidence="4" id="KW-0597">Phosphoprotein</keyword>
<dbReference type="EC" id="2.7.13.3" evidence="3"/>
<dbReference type="InterPro" id="IPR036097">
    <property type="entry name" value="HisK_dim/P_sf"/>
</dbReference>
<dbReference type="InterPro" id="IPR003661">
    <property type="entry name" value="HisK_dim/P_dom"/>
</dbReference>
<dbReference type="CDD" id="cd06225">
    <property type="entry name" value="HAMP"/>
    <property type="match status" value="1"/>
</dbReference>
<name>A0AAU8A9W4_9FIRM</name>
<dbReference type="SMART" id="SM00387">
    <property type="entry name" value="HATPase_c"/>
    <property type="match status" value="1"/>
</dbReference>
<dbReference type="Gene3D" id="1.10.287.130">
    <property type="match status" value="1"/>
</dbReference>
<keyword evidence="9" id="KW-0812">Transmembrane</keyword>
<evidence type="ECO:0000256" key="7">
    <source>
        <dbReference type="ARBA" id="ARBA00023012"/>
    </source>
</evidence>
<dbReference type="GO" id="GO:0016036">
    <property type="term" value="P:cellular response to phosphate starvation"/>
    <property type="evidence" value="ECO:0007669"/>
    <property type="project" value="TreeGrafter"/>
</dbReference>
<dbReference type="GO" id="GO:0004721">
    <property type="term" value="F:phosphoprotein phosphatase activity"/>
    <property type="evidence" value="ECO:0007669"/>
    <property type="project" value="TreeGrafter"/>
</dbReference>
<dbReference type="SUPFAM" id="SSF47384">
    <property type="entry name" value="Homodimeric domain of signal transducing histidine kinase"/>
    <property type="match status" value="1"/>
</dbReference>
<feature type="domain" description="HAMP" evidence="11">
    <location>
        <begin position="207"/>
        <end position="259"/>
    </location>
</feature>
<evidence type="ECO:0000256" key="2">
    <source>
        <dbReference type="ARBA" id="ARBA00004370"/>
    </source>
</evidence>
<evidence type="ECO:0000256" key="6">
    <source>
        <dbReference type="ARBA" id="ARBA00022777"/>
    </source>
</evidence>
<reference evidence="12" key="1">
    <citation type="submission" date="2023-02" db="EMBL/GenBank/DDBJ databases">
        <title>Gut commensal Christensenella minuta modulates host metabolism via a new class of secondary bile acids.</title>
        <authorList>
            <person name="Liu C."/>
        </authorList>
    </citation>
    <scope>NUCLEOTIDE SEQUENCE</scope>
    <source>
        <strain evidence="12">CA70</strain>
    </source>
</reference>
<evidence type="ECO:0000256" key="4">
    <source>
        <dbReference type="ARBA" id="ARBA00022553"/>
    </source>
</evidence>
<dbReference type="FunFam" id="3.30.565.10:FF:000006">
    <property type="entry name" value="Sensor histidine kinase WalK"/>
    <property type="match status" value="1"/>
</dbReference>
<dbReference type="Pfam" id="PF00672">
    <property type="entry name" value="HAMP"/>
    <property type="match status" value="1"/>
</dbReference>
<dbReference type="SUPFAM" id="SSF55874">
    <property type="entry name" value="ATPase domain of HSP90 chaperone/DNA topoisomerase II/histidine kinase"/>
    <property type="match status" value="1"/>
</dbReference>
<evidence type="ECO:0000256" key="9">
    <source>
        <dbReference type="SAM" id="Phobius"/>
    </source>
</evidence>
<evidence type="ECO:0000256" key="1">
    <source>
        <dbReference type="ARBA" id="ARBA00000085"/>
    </source>
</evidence>
<dbReference type="SMART" id="SM00388">
    <property type="entry name" value="HisKA"/>
    <property type="match status" value="1"/>
</dbReference>
<dbReference type="InterPro" id="IPR004358">
    <property type="entry name" value="Sig_transdc_His_kin-like_C"/>
</dbReference>
<dbReference type="PANTHER" id="PTHR45453">
    <property type="entry name" value="PHOSPHATE REGULON SENSOR PROTEIN PHOR"/>
    <property type="match status" value="1"/>
</dbReference>
<dbReference type="RefSeq" id="WP_353423600.1">
    <property type="nucleotide sequence ID" value="NZ_CP117826.1"/>
</dbReference>
<keyword evidence="8 9" id="KW-0472">Membrane</keyword>
<dbReference type="Gene3D" id="6.10.340.10">
    <property type="match status" value="1"/>
</dbReference>
<dbReference type="CDD" id="cd00075">
    <property type="entry name" value="HATPase"/>
    <property type="match status" value="1"/>
</dbReference>
<proteinExistence type="predicted"/>
<evidence type="ECO:0000259" key="11">
    <source>
        <dbReference type="PROSITE" id="PS50885"/>
    </source>
</evidence>
<dbReference type="PROSITE" id="PS50109">
    <property type="entry name" value="HIS_KIN"/>
    <property type="match status" value="1"/>
</dbReference>
<dbReference type="CDD" id="cd00082">
    <property type="entry name" value="HisKA"/>
    <property type="match status" value="1"/>
</dbReference>
<keyword evidence="7" id="KW-0902">Two-component regulatory system</keyword>
<dbReference type="GO" id="GO:0005886">
    <property type="term" value="C:plasma membrane"/>
    <property type="evidence" value="ECO:0007669"/>
    <property type="project" value="TreeGrafter"/>
</dbReference>
<dbReference type="GO" id="GO:0000155">
    <property type="term" value="F:phosphorelay sensor kinase activity"/>
    <property type="evidence" value="ECO:0007669"/>
    <property type="project" value="InterPro"/>
</dbReference>
<keyword evidence="6 12" id="KW-0418">Kinase</keyword>
<keyword evidence="5" id="KW-0808">Transferase</keyword>
<dbReference type="Pfam" id="PF00512">
    <property type="entry name" value="HisKA"/>
    <property type="match status" value="1"/>
</dbReference>
<dbReference type="PRINTS" id="PR00344">
    <property type="entry name" value="BCTRLSENSOR"/>
</dbReference>
<feature type="domain" description="Histidine kinase" evidence="10">
    <location>
        <begin position="267"/>
        <end position="481"/>
    </location>
</feature>
<feature type="transmembrane region" description="Helical" evidence="9">
    <location>
        <begin position="12"/>
        <end position="35"/>
    </location>
</feature>
<dbReference type="Gene3D" id="3.30.565.10">
    <property type="entry name" value="Histidine kinase-like ATPase, C-terminal domain"/>
    <property type="match status" value="1"/>
</dbReference>
<dbReference type="SUPFAM" id="SSF158472">
    <property type="entry name" value="HAMP domain-like"/>
    <property type="match status" value="1"/>
</dbReference>
<evidence type="ECO:0000256" key="3">
    <source>
        <dbReference type="ARBA" id="ARBA00012438"/>
    </source>
</evidence>
<dbReference type="AlphaFoldDB" id="A0AAU8A9W4"/>
<dbReference type="PANTHER" id="PTHR45453:SF1">
    <property type="entry name" value="PHOSPHATE REGULON SENSOR PROTEIN PHOR"/>
    <property type="match status" value="1"/>
</dbReference>
<dbReference type="InterPro" id="IPR036890">
    <property type="entry name" value="HATPase_C_sf"/>
</dbReference>
<dbReference type="Pfam" id="PF02518">
    <property type="entry name" value="HATPase_c"/>
    <property type="match status" value="1"/>
</dbReference>
<dbReference type="PROSITE" id="PS50885">
    <property type="entry name" value="HAMP"/>
    <property type="match status" value="1"/>
</dbReference>
<accession>A0AAU8A9W4</accession>
<dbReference type="InterPro" id="IPR003660">
    <property type="entry name" value="HAMP_dom"/>
</dbReference>
<comment type="subcellular location">
    <subcellularLocation>
        <location evidence="2">Membrane</location>
    </subcellularLocation>
</comment>
<evidence type="ECO:0000259" key="10">
    <source>
        <dbReference type="PROSITE" id="PS50109"/>
    </source>
</evidence>
<dbReference type="EMBL" id="CP117826">
    <property type="protein sequence ID" value="XCC62571.1"/>
    <property type="molecule type" value="Genomic_DNA"/>
</dbReference>
<organism evidence="12">
    <name type="scientific">Christensenella massiliensis</name>
    <dbReference type="NCBI Taxonomy" id="1805714"/>
    <lineage>
        <taxon>Bacteria</taxon>
        <taxon>Bacillati</taxon>
        <taxon>Bacillota</taxon>
        <taxon>Clostridia</taxon>
        <taxon>Christensenellales</taxon>
        <taxon>Christensenellaceae</taxon>
        <taxon>Christensenella</taxon>
    </lineage>
</organism>
<evidence type="ECO:0000313" key="12">
    <source>
        <dbReference type="EMBL" id="XCC62571.1"/>
    </source>
</evidence>
<gene>
    <name evidence="12" type="ORF">PUP29_01180</name>
</gene>
<protein>
    <recommendedName>
        <fullName evidence="3">histidine kinase</fullName>
        <ecNumber evidence="3">2.7.13.3</ecNumber>
    </recommendedName>
</protein>
<dbReference type="InterPro" id="IPR003594">
    <property type="entry name" value="HATPase_dom"/>
</dbReference>
<comment type="catalytic activity">
    <reaction evidence="1">
        <text>ATP + protein L-histidine = ADP + protein N-phospho-L-histidine.</text>
        <dbReference type="EC" id="2.7.13.3"/>
    </reaction>
</comment>
<dbReference type="InterPro" id="IPR005467">
    <property type="entry name" value="His_kinase_dom"/>
</dbReference>
<sequence>MKPNTMTAKWKIFFYILIFAAAMIVLLWLFQIVFLDEFYKAIKKNEIENTAQTISQNIDHEDIQSLIDRIGERFDIHAEIAEMDGTVLYSTETLPEISQSELVGIAQQTQENGGSMMEILRRENLPDPTYNEQAFVGKNIPPREMELFETLIYSQIAEVQDGSQVLIILASRITPVDATVDTLRVQLIYITVILIGCALLLAFLISKWVSRPIARINKSAKKLAQAEYQVHFDDGGYREIAELADTLNYASRELSKVEKLRRELLANISHDLRTPLTMIIGYSEVMRDIPGENSPENIQIIIDEAKRLTTLVNDAMDISKLQAGAQELHAHRFDLTDMVRHITERYVKMTEQGGYHLSFLYDREIFVEADEVKIGQVLCNLLNNAINYAGKNKKIVIRQTAEAGMVTVAVEDNGIGIEKEQLEYIWDRYCKVDKTHRRASIGTGLGLSIVKGILELHHAGYGAESEVGKGSIFWFRLPEAKG</sequence>